<evidence type="ECO:0000259" key="3">
    <source>
        <dbReference type="Pfam" id="PF11611"/>
    </source>
</evidence>
<name>A0A7C8KP99_9BACI</name>
<dbReference type="EMBL" id="WEID01000071">
    <property type="protein sequence ID" value="KAB8130316.1"/>
    <property type="molecule type" value="Genomic_DNA"/>
</dbReference>
<dbReference type="AlphaFoldDB" id="A0A7C8KP99"/>
<organism evidence="4 5">
    <name type="scientific">Gracilibacillus oryzae</name>
    <dbReference type="NCBI Taxonomy" id="1672701"/>
    <lineage>
        <taxon>Bacteria</taxon>
        <taxon>Bacillati</taxon>
        <taxon>Bacillota</taxon>
        <taxon>Bacilli</taxon>
        <taxon>Bacillales</taxon>
        <taxon>Bacillaceae</taxon>
        <taxon>Gracilibacillus</taxon>
    </lineage>
</organism>
<protein>
    <submittedName>
        <fullName evidence="4">DUF4352 domain-containing protein</fullName>
    </submittedName>
</protein>
<dbReference type="OrthoDB" id="2720783at2"/>
<evidence type="ECO:0000256" key="1">
    <source>
        <dbReference type="ARBA" id="ARBA00022729"/>
    </source>
</evidence>
<keyword evidence="5" id="KW-1185">Reference proteome</keyword>
<dbReference type="Gene3D" id="2.60.40.1240">
    <property type="match status" value="1"/>
</dbReference>
<evidence type="ECO:0000313" key="5">
    <source>
        <dbReference type="Proteomes" id="UP000480246"/>
    </source>
</evidence>
<dbReference type="Proteomes" id="UP000480246">
    <property type="component" value="Unassembled WGS sequence"/>
</dbReference>
<evidence type="ECO:0000256" key="2">
    <source>
        <dbReference type="SAM" id="MobiDB-lite"/>
    </source>
</evidence>
<comment type="caution">
    <text evidence="4">The sequence shown here is derived from an EMBL/GenBank/DDBJ whole genome shotgun (WGS) entry which is preliminary data.</text>
</comment>
<dbReference type="InterPro" id="IPR029051">
    <property type="entry name" value="DUF4352"/>
</dbReference>
<evidence type="ECO:0000313" key="4">
    <source>
        <dbReference type="EMBL" id="KAB8130316.1"/>
    </source>
</evidence>
<feature type="compositionally biased region" description="Acidic residues" evidence="2">
    <location>
        <begin position="53"/>
        <end position="77"/>
    </location>
</feature>
<sequence length="230" mass="25277">MQLYGFNEQTPVTYQRNFIVEGIKLKKRIMITLTLLISILAISACSNSAQNEEVSETPDTEETMTESSGDAEEEQKDVDESFYGDLDLPENQLGLSIGDTAHWKYGYQDIIREFEITLNSVEITETAGDEPSQEGNYVIANVTLKNLSEVPVVAEDGLGLSLDNENASGFPWFYIDGVAEEWPGEIQPNESQTGVLLYDVPAGNSYSLVSGESSANANTISFEFTADEAE</sequence>
<keyword evidence="1" id="KW-0732">Signal</keyword>
<proteinExistence type="predicted"/>
<dbReference type="InterPro" id="IPR029050">
    <property type="entry name" value="Immunoprotect_excell_Ig-like"/>
</dbReference>
<feature type="domain" description="DUF4352" evidence="3">
    <location>
        <begin position="111"/>
        <end position="210"/>
    </location>
</feature>
<reference evidence="4 5" key="1">
    <citation type="submission" date="2019-10" db="EMBL/GenBank/DDBJ databases">
        <title>Gracilibacillus sp. nov. isolated from rice seeds.</title>
        <authorList>
            <person name="He S."/>
        </authorList>
    </citation>
    <scope>NUCLEOTIDE SEQUENCE [LARGE SCALE GENOMIC DNA]</scope>
    <source>
        <strain evidence="4 5">TD8</strain>
    </source>
</reference>
<feature type="region of interest" description="Disordered" evidence="2">
    <location>
        <begin position="48"/>
        <end position="77"/>
    </location>
</feature>
<accession>A0A7C8KP99</accession>
<gene>
    <name evidence="4" type="ORF">F9U64_14425</name>
</gene>
<dbReference type="Pfam" id="PF11611">
    <property type="entry name" value="DUF4352"/>
    <property type="match status" value="1"/>
</dbReference>